<reference evidence="1 2" key="1">
    <citation type="submission" date="2019-11" db="EMBL/GenBank/DDBJ databases">
        <title>Whole genome sequence of Oryza granulata.</title>
        <authorList>
            <person name="Li W."/>
        </authorList>
    </citation>
    <scope>NUCLEOTIDE SEQUENCE [LARGE SCALE GENOMIC DNA]</scope>
    <source>
        <strain evidence="2">cv. Menghai</strain>
        <tissue evidence="1">Leaf</tissue>
    </source>
</reference>
<sequence length="95" mass="10756">MYKQPRLKNPLLKDHRIQTNNLARRQIAAITSPALDYRLPLSDALDLFEVQLQRPSSGSPAMHGLGRNEARKANHQAIVAEKKRMEPPTESRGVF</sequence>
<dbReference type="AlphaFoldDB" id="A0A6G1E9Q6"/>
<evidence type="ECO:0000313" key="2">
    <source>
        <dbReference type="Proteomes" id="UP000479710"/>
    </source>
</evidence>
<dbReference type="EMBL" id="SPHZ02000004">
    <property type="protein sequence ID" value="KAF0921401.1"/>
    <property type="molecule type" value="Genomic_DNA"/>
</dbReference>
<accession>A0A6G1E9Q6</accession>
<name>A0A6G1E9Q6_9ORYZ</name>
<proteinExistence type="predicted"/>
<organism evidence="1 2">
    <name type="scientific">Oryza meyeriana var. granulata</name>
    <dbReference type="NCBI Taxonomy" id="110450"/>
    <lineage>
        <taxon>Eukaryota</taxon>
        <taxon>Viridiplantae</taxon>
        <taxon>Streptophyta</taxon>
        <taxon>Embryophyta</taxon>
        <taxon>Tracheophyta</taxon>
        <taxon>Spermatophyta</taxon>
        <taxon>Magnoliopsida</taxon>
        <taxon>Liliopsida</taxon>
        <taxon>Poales</taxon>
        <taxon>Poaceae</taxon>
        <taxon>BOP clade</taxon>
        <taxon>Oryzoideae</taxon>
        <taxon>Oryzeae</taxon>
        <taxon>Oryzinae</taxon>
        <taxon>Oryza</taxon>
        <taxon>Oryza meyeriana</taxon>
    </lineage>
</organism>
<dbReference type="Proteomes" id="UP000479710">
    <property type="component" value="Unassembled WGS sequence"/>
</dbReference>
<protein>
    <submittedName>
        <fullName evidence="1">Uncharacterized protein</fullName>
    </submittedName>
</protein>
<gene>
    <name evidence="1" type="ORF">E2562_006970</name>
</gene>
<evidence type="ECO:0000313" key="1">
    <source>
        <dbReference type="EMBL" id="KAF0921401.1"/>
    </source>
</evidence>
<comment type="caution">
    <text evidence="1">The sequence shown here is derived from an EMBL/GenBank/DDBJ whole genome shotgun (WGS) entry which is preliminary data.</text>
</comment>
<keyword evidence="2" id="KW-1185">Reference proteome</keyword>